<proteinExistence type="predicted"/>
<keyword evidence="3" id="KW-1185">Reference proteome</keyword>
<sequence length="101" mass="10844">MMNVALLLSILAGPGVSLTARSSSTHTCGAIVIITSRMANIFLLTKVIYHLPGQSDHLMSLKLHQLIQQYSSECGSSIYVSQVSVSELNMLLANSKGAFHP</sequence>
<evidence type="ECO:0000313" key="2">
    <source>
        <dbReference type="EMBL" id="KAJ4001199.1"/>
    </source>
</evidence>
<gene>
    <name evidence="2" type="ORF">F5050DRAFT_1726078</name>
</gene>
<organism evidence="2 3">
    <name type="scientific">Lentinula boryana</name>
    <dbReference type="NCBI Taxonomy" id="40481"/>
    <lineage>
        <taxon>Eukaryota</taxon>
        <taxon>Fungi</taxon>
        <taxon>Dikarya</taxon>
        <taxon>Basidiomycota</taxon>
        <taxon>Agaricomycotina</taxon>
        <taxon>Agaricomycetes</taxon>
        <taxon>Agaricomycetidae</taxon>
        <taxon>Agaricales</taxon>
        <taxon>Marasmiineae</taxon>
        <taxon>Omphalotaceae</taxon>
        <taxon>Lentinula</taxon>
    </lineage>
</organism>
<protein>
    <submittedName>
        <fullName evidence="2">Uncharacterized protein</fullName>
    </submittedName>
</protein>
<reference evidence="2" key="1">
    <citation type="submission" date="2022-08" db="EMBL/GenBank/DDBJ databases">
        <authorList>
            <consortium name="DOE Joint Genome Institute"/>
            <person name="Min B."/>
            <person name="Riley R."/>
            <person name="Sierra-Patev S."/>
            <person name="Naranjo-Ortiz M."/>
            <person name="Looney B."/>
            <person name="Konkel Z."/>
            <person name="Slot J.C."/>
            <person name="Sakamoto Y."/>
            <person name="Steenwyk J.L."/>
            <person name="Rokas A."/>
            <person name="Carro J."/>
            <person name="Camarero S."/>
            <person name="Ferreira P."/>
            <person name="Molpeceres G."/>
            <person name="Ruiz-Duenas F.J."/>
            <person name="Serrano A."/>
            <person name="Henrissat B."/>
            <person name="Drula E."/>
            <person name="Hughes K.W."/>
            <person name="Mata J.L."/>
            <person name="Ishikawa N.K."/>
            <person name="Vargas-Isla R."/>
            <person name="Ushijima S."/>
            <person name="Smith C.A."/>
            <person name="Ahrendt S."/>
            <person name="Andreopoulos W."/>
            <person name="He G."/>
            <person name="Labutti K."/>
            <person name="Lipzen A."/>
            <person name="Ng V."/>
            <person name="Sandor L."/>
            <person name="Barry K."/>
            <person name="Martinez A.T."/>
            <person name="Xiao Y."/>
            <person name="Gibbons J.G."/>
            <person name="Terashima K."/>
            <person name="Hibbett D.S."/>
            <person name="Grigoriev I.V."/>
        </authorList>
    </citation>
    <scope>NUCLEOTIDE SEQUENCE</scope>
    <source>
        <strain evidence="2">TFB10827</strain>
    </source>
</reference>
<keyword evidence="1" id="KW-0732">Signal</keyword>
<feature type="chain" id="PRO_5047088089" evidence="1">
    <location>
        <begin position="18"/>
        <end position="101"/>
    </location>
</feature>
<comment type="caution">
    <text evidence="2">The sequence shown here is derived from an EMBL/GenBank/DDBJ whole genome shotgun (WGS) entry which is preliminary data.</text>
</comment>
<accession>A0ABQ8QRP4</accession>
<name>A0ABQ8QRP4_9AGAR</name>
<evidence type="ECO:0000313" key="3">
    <source>
        <dbReference type="Proteomes" id="UP001163828"/>
    </source>
</evidence>
<dbReference type="Proteomes" id="UP001163828">
    <property type="component" value="Unassembled WGS sequence"/>
</dbReference>
<dbReference type="EMBL" id="MU790512">
    <property type="protein sequence ID" value="KAJ4001199.1"/>
    <property type="molecule type" value="Genomic_DNA"/>
</dbReference>
<evidence type="ECO:0000256" key="1">
    <source>
        <dbReference type="SAM" id="SignalP"/>
    </source>
</evidence>
<feature type="signal peptide" evidence="1">
    <location>
        <begin position="1"/>
        <end position="17"/>
    </location>
</feature>